<evidence type="ECO:0000259" key="3">
    <source>
        <dbReference type="Pfam" id="PF01656"/>
    </source>
</evidence>
<dbReference type="AlphaFoldDB" id="A0A0F9MNJ8"/>
<protein>
    <recommendedName>
        <fullName evidence="3">CobQ/CobB/MinD/ParA nucleotide binding domain-containing protein</fullName>
    </recommendedName>
</protein>
<organism evidence="4">
    <name type="scientific">marine sediment metagenome</name>
    <dbReference type="NCBI Taxonomy" id="412755"/>
    <lineage>
        <taxon>unclassified sequences</taxon>
        <taxon>metagenomes</taxon>
        <taxon>ecological metagenomes</taxon>
    </lineage>
</organism>
<name>A0A0F9MNJ8_9ZZZZ</name>
<dbReference type="Pfam" id="PF01656">
    <property type="entry name" value="CbiA"/>
    <property type="match status" value="1"/>
</dbReference>
<dbReference type="Gene3D" id="3.40.50.300">
    <property type="entry name" value="P-loop containing nucleotide triphosphate hydrolases"/>
    <property type="match status" value="1"/>
</dbReference>
<dbReference type="InterPro" id="IPR050625">
    <property type="entry name" value="ParA/MinD_ATPase"/>
</dbReference>
<dbReference type="FunFam" id="3.40.50.300:FF:001573">
    <property type="entry name" value="Carbon monoxide dehydrogenase accessory protein CooC"/>
    <property type="match status" value="1"/>
</dbReference>
<dbReference type="EMBL" id="LAZR01004596">
    <property type="protein sequence ID" value="KKN07199.1"/>
    <property type="molecule type" value="Genomic_DNA"/>
</dbReference>
<feature type="domain" description="CobQ/CobB/MinD/ParA nucleotide binding" evidence="3">
    <location>
        <begin position="5"/>
        <end position="233"/>
    </location>
</feature>
<comment type="caution">
    <text evidence="4">The sequence shown here is derived from an EMBL/GenBank/DDBJ whole genome shotgun (WGS) entry which is preliminary data.</text>
</comment>
<dbReference type="InterPro" id="IPR014433">
    <property type="entry name" value="CooC"/>
</dbReference>
<dbReference type="GO" id="GO:0051782">
    <property type="term" value="P:negative regulation of cell division"/>
    <property type="evidence" value="ECO:0007669"/>
    <property type="project" value="TreeGrafter"/>
</dbReference>
<gene>
    <name evidence="4" type="ORF">LCGC14_1069530</name>
</gene>
<dbReference type="GO" id="GO:0016887">
    <property type="term" value="F:ATP hydrolysis activity"/>
    <property type="evidence" value="ECO:0007669"/>
    <property type="project" value="TreeGrafter"/>
</dbReference>
<dbReference type="GO" id="GO:0009898">
    <property type="term" value="C:cytoplasmic side of plasma membrane"/>
    <property type="evidence" value="ECO:0007669"/>
    <property type="project" value="TreeGrafter"/>
</dbReference>
<dbReference type="InterPro" id="IPR027417">
    <property type="entry name" value="P-loop_NTPase"/>
</dbReference>
<evidence type="ECO:0000256" key="2">
    <source>
        <dbReference type="ARBA" id="ARBA00022840"/>
    </source>
</evidence>
<dbReference type="GO" id="GO:0005524">
    <property type="term" value="F:ATP binding"/>
    <property type="evidence" value="ECO:0007669"/>
    <property type="project" value="UniProtKB-KW"/>
</dbReference>
<dbReference type="PANTHER" id="PTHR43384:SF6">
    <property type="entry name" value="SEPTUM SITE-DETERMINING PROTEIN MIND HOMOLOG, CHLOROPLASTIC"/>
    <property type="match status" value="1"/>
</dbReference>
<proteinExistence type="predicted"/>
<keyword evidence="1" id="KW-0547">Nucleotide-binding</keyword>
<accession>A0A0F9MNJ8</accession>
<keyword evidence="2" id="KW-0067">ATP-binding</keyword>
<evidence type="ECO:0000256" key="1">
    <source>
        <dbReference type="ARBA" id="ARBA00022741"/>
    </source>
</evidence>
<dbReference type="PANTHER" id="PTHR43384">
    <property type="entry name" value="SEPTUM SITE-DETERMINING PROTEIN MIND HOMOLOG, CHLOROPLASTIC-RELATED"/>
    <property type="match status" value="1"/>
</dbReference>
<dbReference type="GO" id="GO:0005829">
    <property type="term" value="C:cytosol"/>
    <property type="evidence" value="ECO:0007669"/>
    <property type="project" value="TreeGrafter"/>
</dbReference>
<reference evidence="4" key="1">
    <citation type="journal article" date="2015" name="Nature">
        <title>Complex archaea that bridge the gap between prokaryotes and eukaryotes.</title>
        <authorList>
            <person name="Spang A."/>
            <person name="Saw J.H."/>
            <person name="Jorgensen S.L."/>
            <person name="Zaremba-Niedzwiedzka K."/>
            <person name="Martijn J."/>
            <person name="Lind A.E."/>
            <person name="van Eijk R."/>
            <person name="Schleper C."/>
            <person name="Guy L."/>
            <person name="Ettema T.J."/>
        </authorList>
    </citation>
    <scope>NUCLEOTIDE SEQUENCE</scope>
</reference>
<dbReference type="InterPro" id="IPR002586">
    <property type="entry name" value="CobQ/CobB/MinD/ParA_Nub-bd_dom"/>
</dbReference>
<evidence type="ECO:0000313" key="4">
    <source>
        <dbReference type="EMBL" id="KKN07199.1"/>
    </source>
</evidence>
<dbReference type="SUPFAM" id="SSF52540">
    <property type="entry name" value="P-loop containing nucleoside triphosphate hydrolases"/>
    <property type="match status" value="1"/>
</dbReference>
<dbReference type="PIRSF" id="PIRSF005647">
    <property type="entry name" value="CooC"/>
    <property type="match status" value="1"/>
</dbReference>
<sequence>MKLAITGKGGTGKSTIAGILTHYYKNDGYKVLAVDADPDANLASAIGIPAEKASAIIPISEQRKLIKERTGAEPGQFGQLFKMNPTVHDIPDEFCIDYQGIKLLVMGAIRKGGSGCACPENVLLRSLLSEIILNRDEVIIVDMEAGIEHLGRATASSIDKMIIIVEPGSRSISTAKTIMRMAKEIAIQSFVIVGNKLQDEKQKEWISKKFSQDQILGMISYHEIIRDADLLQQPLIELLDEKLKREFEKIYQAMSLDL</sequence>